<dbReference type="PANTHER" id="PTHR46268">
    <property type="entry name" value="STRESS RESPONSE PROTEIN NHAX"/>
    <property type="match status" value="1"/>
</dbReference>
<evidence type="ECO:0000313" key="3">
    <source>
        <dbReference type="EMBL" id="TAI49747.1"/>
    </source>
</evidence>
<feature type="domain" description="UspA" evidence="2">
    <location>
        <begin position="8"/>
        <end position="136"/>
    </location>
</feature>
<dbReference type="SUPFAM" id="SSF52402">
    <property type="entry name" value="Adenine nucleotide alpha hydrolases-like"/>
    <property type="match status" value="2"/>
</dbReference>
<dbReference type="Proteomes" id="UP000291981">
    <property type="component" value="Unassembled WGS sequence"/>
</dbReference>
<dbReference type="InterPro" id="IPR006016">
    <property type="entry name" value="UspA"/>
</dbReference>
<dbReference type="OrthoDB" id="9788959at2"/>
<protein>
    <submittedName>
        <fullName evidence="3">Universal stress protein</fullName>
    </submittedName>
</protein>
<accession>A0A4Q8QIQ6</accession>
<sequence>MVKIELLKHILLPTDFSANALKAMHYAVALFENEKTTFYVLHAHSFESGSKMEAQQNLQLSTEELRNYKPNPKHLFEPQFLEEPLFIGIEPLIIKKDIDFIVMGTKGSSALKELFMGSRAVKMIETIRYCPILMVPDAYELAPLSRFMIATNFDHYYERIELAPIIGLAKDLKVKIDVVHIIEEKTLSDYQEKLKQLLKKKLFKLDYAFEEISSKGTLQKTITSLAKEREVNLLAMTHHRYGFWKEFFSTRVIKKIAFDISVPFLVLPEVD</sequence>
<dbReference type="EMBL" id="SGIU01000001">
    <property type="protein sequence ID" value="TAI49747.1"/>
    <property type="molecule type" value="Genomic_DNA"/>
</dbReference>
<keyword evidence="4" id="KW-1185">Reference proteome</keyword>
<comment type="similarity">
    <text evidence="1">Belongs to the universal stress protein A family.</text>
</comment>
<dbReference type="InterPro" id="IPR014729">
    <property type="entry name" value="Rossmann-like_a/b/a_fold"/>
</dbReference>
<dbReference type="PANTHER" id="PTHR46268:SF6">
    <property type="entry name" value="UNIVERSAL STRESS PROTEIN UP12"/>
    <property type="match status" value="1"/>
</dbReference>
<evidence type="ECO:0000313" key="4">
    <source>
        <dbReference type="Proteomes" id="UP000291981"/>
    </source>
</evidence>
<dbReference type="AlphaFoldDB" id="A0A4Q8QIQ6"/>
<proteinExistence type="inferred from homology"/>
<dbReference type="InterPro" id="IPR006015">
    <property type="entry name" value="Universal_stress_UspA"/>
</dbReference>
<evidence type="ECO:0000256" key="1">
    <source>
        <dbReference type="ARBA" id="ARBA00008791"/>
    </source>
</evidence>
<dbReference type="PRINTS" id="PR01438">
    <property type="entry name" value="UNVRSLSTRESS"/>
</dbReference>
<organism evidence="3 4">
    <name type="scientific">Flagellimonas allohymeniacidonis</name>
    <dbReference type="NCBI Taxonomy" id="2517819"/>
    <lineage>
        <taxon>Bacteria</taxon>
        <taxon>Pseudomonadati</taxon>
        <taxon>Bacteroidota</taxon>
        <taxon>Flavobacteriia</taxon>
        <taxon>Flavobacteriales</taxon>
        <taxon>Flavobacteriaceae</taxon>
        <taxon>Flagellimonas</taxon>
    </lineage>
</organism>
<gene>
    <name evidence="3" type="ORF">EW142_08100</name>
</gene>
<evidence type="ECO:0000259" key="2">
    <source>
        <dbReference type="Pfam" id="PF00582"/>
    </source>
</evidence>
<dbReference type="CDD" id="cd00293">
    <property type="entry name" value="USP-like"/>
    <property type="match status" value="1"/>
</dbReference>
<reference evidence="3 4" key="1">
    <citation type="submission" date="2019-02" db="EMBL/GenBank/DDBJ databases">
        <title>Draft genome sequence of Muricauda sp. 176CP4-71.</title>
        <authorList>
            <person name="Park J.-S."/>
        </authorList>
    </citation>
    <scope>NUCLEOTIDE SEQUENCE [LARGE SCALE GENOMIC DNA]</scope>
    <source>
        <strain evidence="3 4">176CP4-71</strain>
    </source>
</reference>
<comment type="caution">
    <text evidence="3">The sequence shown here is derived from an EMBL/GenBank/DDBJ whole genome shotgun (WGS) entry which is preliminary data.</text>
</comment>
<dbReference type="Pfam" id="PF00582">
    <property type="entry name" value="Usp"/>
    <property type="match status" value="1"/>
</dbReference>
<name>A0A4Q8QIQ6_9FLAO</name>
<dbReference type="Gene3D" id="3.40.50.620">
    <property type="entry name" value="HUPs"/>
    <property type="match status" value="2"/>
</dbReference>